<gene>
    <name evidence="8" type="ORF">AQUCO_00300003v1</name>
</gene>
<dbReference type="GO" id="GO:0016020">
    <property type="term" value="C:membrane"/>
    <property type="evidence" value="ECO:0007669"/>
    <property type="project" value="UniProtKB-SubCell"/>
</dbReference>
<dbReference type="GO" id="GO:0015267">
    <property type="term" value="F:channel activity"/>
    <property type="evidence" value="ECO:0007669"/>
    <property type="project" value="InterPro"/>
</dbReference>
<dbReference type="PANTHER" id="PTHR47002">
    <property type="entry name" value="AQUAPORIN-LIKE"/>
    <property type="match status" value="1"/>
</dbReference>
<dbReference type="InterPro" id="IPR000425">
    <property type="entry name" value="MIP"/>
</dbReference>
<keyword evidence="2 6" id="KW-0813">Transport</keyword>
<dbReference type="OrthoDB" id="3222at2759"/>
<organism evidence="8 9">
    <name type="scientific">Aquilegia coerulea</name>
    <name type="common">Rocky mountain columbine</name>
    <dbReference type="NCBI Taxonomy" id="218851"/>
    <lineage>
        <taxon>Eukaryota</taxon>
        <taxon>Viridiplantae</taxon>
        <taxon>Streptophyta</taxon>
        <taxon>Embryophyta</taxon>
        <taxon>Tracheophyta</taxon>
        <taxon>Spermatophyta</taxon>
        <taxon>Magnoliopsida</taxon>
        <taxon>Ranunculales</taxon>
        <taxon>Ranunculaceae</taxon>
        <taxon>Thalictroideae</taxon>
        <taxon>Aquilegia</taxon>
    </lineage>
</organism>
<dbReference type="AlphaFoldDB" id="A0A2G5EWU1"/>
<evidence type="ECO:0000256" key="5">
    <source>
        <dbReference type="ARBA" id="ARBA00023136"/>
    </source>
</evidence>
<protein>
    <recommendedName>
        <fullName evidence="10">X intrinsic protein</fullName>
    </recommendedName>
</protein>
<dbReference type="PANTHER" id="PTHR47002:SF2">
    <property type="entry name" value="AQUAPORIN AQPAE.A-LIKE"/>
    <property type="match status" value="1"/>
</dbReference>
<keyword evidence="4 7" id="KW-1133">Transmembrane helix</keyword>
<dbReference type="Proteomes" id="UP000230069">
    <property type="component" value="Unassembled WGS sequence"/>
</dbReference>
<dbReference type="Gene3D" id="1.20.1080.10">
    <property type="entry name" value="Glycerol uptake facilitator protein"/>
    <property type="match status" value="1"/>
</dbReference>
<evidence type="ECO:0000313" key="8">
    <source>
        <dbReference type="EMBL" id="PIA60194.1"/>
    </source>
</evidence>
<evidence type="ECO:0000256" key="7">
    <source>
        <dbReference type="SAM" id="Phobius"/>
    </source>
</evidence>
<evidence type="ECO:0000313" key="9">
    <source>
        <dbReference type="Proteomes" id="UP000230069"/>
    </source>
</evidence>
<proteinExistence type="inferred from homology"/>
<feature type="transmembrane region" description="Helical" evidence="7">
    <location>
        <begin position="92"/>
        <end position="113"/>
    </location>
</feature>
<feature type="transmembrane region" description="Helical" evidence="7">
    <location>
        <begin position="225"/>
        <end position="245"/>
    </location>
</feature>
<sequence length="303" mass="32370">MAGNAGVGDEESQFNRRVQPFPSAPRTEIWENEDAKMSNPSSLTPTLGLEELLSPKVWRASIAELLGTAILVFAIDTIVISSYETDTKTPNLVMSLVIAIFITILLLATFPISGGHINPAVTFSAALIGLVSMSRAIVYILAQCMGGVLGALALKVVVGSSIEHAYSLGGCTLNVIAPGPNGPISVGIETSPALWLEIICTFVFLFASIWIAFDERQARNRGPVTVSSIIGIVVGLMVFISTTVTTKKGYAGVGMNPARCLGPAIVRGGHLWNGHWVFWVGPAISCVAFYLYIMLIPRQHIKD</sequence>
<comment type="subcellular location">
    <subcellularLocation>
        <location evidence="1">Membrane</location>
        <topology evidence="1">Multi-pass membrane protein</topology>
    </subcellularLocation>
</comment>
<dbReference type="PRINTS" id="PR00783">
    <property type="entry name" value="MINTRINSICP"/>
</dbReference>
<feature type="transmembrane region" description="Helical" evidence="7">
    <location>
        <begin position="276"/>
        <end position="295"/>
    </location>
</feature>
<dbReference type="SMR" id="A0A2G5EWU1"/>
<dbReference type="InParanoid" id="A0A2G5EWU1"/>
<keyword evidence="5 7" id="KW-0472">Membrane</keyword>
<dbReference type="STRING" id="218851.A0A2G5EWU1"/>
<dbReference type="SUPFAM" id="SSF81338">
    <property type="entry name" value="Aquaporin-like"/>
    <property type="match status" value="1"/>
</dbReference>
<evidence type="ECO:0000256" key="1">
    <source>
        <dbReference type="ARBA" id="ARBA00004141"/>
    </source>
</evidence>
<dbReference type="Pfam" id="PF00230">
    <property type="entry name" value="MIP"/>
    <property type="match status" value="1"/>
</dbReference>
<evidence type="ECO:0000256" key="4">
    <source>
        <dbReference type="ARBA" id="ARBA00022989"/>
    </source>
</evidence>
<dbReference type="EMBL" id="KZ305020">
    <property type="protein sequence ID" value="PIA60194.1"/>
    <property type="molecule type" value="Genomic_DNA"/>
</dbReference>
<keyword evidence="3 6" id="KW-0812">Transmembrane</keyword>
<dbReference type="PROSITE" id="PS00221">
    <property type="entry name" value="MIP"/>
    <property type="match status" value="1"/>
</dbReference>
<evidence type="ECO:0008006" key="10">
    <source>
        <dbReference type="Google" id="ProtNLM"/>
    </source>
</evidence>
<accession>A0A2G5EWU1</accession>
<dbReference type="InterPro" id="IPR023271">
    <property type="entry name" value="Aquaporin-like"/>
</dbReference>
<name>A0A2G5EWU1_AQUCA</name>
<reference evidence="8 9" key="1">
    <citation type="submission" date="2017-09" db="EMBL/GenBank/DDBJ databases">
        <title>WGS assembly of Aquilegia coerulea Goldsmith.</title>
        <authorList>
            <person name="Hodges S."/>
            <person name="Kramer E."/>
            <person name="Nordborg M."/>
            <person name="Tomkins J."/>
            <person name="Borevitz J."/>
            <person name="Derieg N."/>
            <person name="Yan J."/>
            <person name="Mihaltcheva S."/>
            <person name="Hayes R.D."/>
            <person name="Rokhsar D."/>
        </authorList>
    </citation>
    <scope>NUCLEOTIDE SEQUENCE [LARGE SCALE GENOMIC DNA]</scope>
    <source>
        <strain evidence="9">cv. Goldsmith</strain>
    </source>
</reference>
<keyword evidence="9" id="KW-1185">Reference proteome</keyword>
<evidence type="ECO:0000256" key="2">
    <source>
        <dbReference type="ARBA" id="ARBA00022448"/>
    </source>
</evidence>
<dbReference type="InterPro" id="IPR022357">
    <property type="entry name" value="MIP_CS"/>
</dbReference>
<evidence type="ECO:0000256" key="3">
    <source>
        <dbReference type="ARBA" id="ARBA00022692"/>
    </source>
</evidence>
<feature type="transmembrane region" description="Helical" evidence="7">
    <location>
        <begin position="193"/>
        <end position="213"/>
    </location>
</feature>
<feature type="transmembrane region" description="Helical" evidence="7">
    <location>
        <begin position="62"/>
        <end position="80"/>
    </location>
</feature>
<evidence type="ECO:0000256" key="6">
    <source>
        <dbReference type="RuleBase" id="RU000477"/>
    </source>
</evidence>
<comment type="similarity">
    <text evidence="6">Belongs to the MIP/aquaporin (TC 1.A.8) family.</text>
</comment>